<sequence length="583" mass="65785">MGLVSVRHDMCPNSHVAYTGPFSGLDKCPTCSQSHYLLESGKSRQQFHMIPLGPQLQALCPTCELPVYEDIYYGYAYLKAVQEGSIASNDMVVMLSIDGAQLYESKQSDCWIYIWIILNLSPKIRYCQDHVLIGGIIPGPHKPENLDSFIYPGLYHLMALNNEPGKLQIWDANENLTYMLTSSNAKQYAEWCLHTGIARPNLFLAYPRDHILEVPGCFAGDIMHVCALNIPPFFLSLWRGSPSLCDSNDDLMTWDWATLKDSNEWKNHGKQVIDVTPFLPQSFDCPPCNPAEKLNSSYKAQEFLTYFYGLGPALFYDKLLMKYWKNYCKLVCGVQLIHQKAISLEDLKEAHWLLVEFVDEFEHLYYQCKAYWIHFSCQCIHALLHVCPEVYCIGPGACYAQWTMERTIGRLIHSQVNALYAIYPELKPPNATSHDSLTMDLDIGGGFFLLHASDNSPFEHGGAEATTLQTYLEGLYQCSVRGQWSPCVPNLTTPLMVALISKLTPKYDQLCVLSQNTLILATYEGQVTLTIIPVSSIKAVIAAPPAPDHLNPEKIPNLHYIVDRIGFDVSHWGCEDVDVEAKI</sequence>
<protein>
    <submittedName>
        <fullName evidence="1">Uncharacterized protein</fullName>
    </submittedName>
</protein>
<gene>
    <name evidence="1" type="ORF">P691DRAFT_792364</name>
</gene>
<comment type="caution">
    <text evidence="1">The sequence shown here is derived from an EMBL/GenBank/DDBJ whole genome shotgun (WGS) entry which is preliminary data.</text>
</comment>
<reference evidence="1" key="1">
    <citation type="submission" date="2020-11" db="EMBL/GenBank/DDBJ databases">
        <authorList>
            <consortium name="DOE Joint Genome Institute"/>
            <person name="Ahrendt S."/>
            <person name="Riley R."/>
            <person name="Andreopoulos W."/>
            <person name="Labutti K."/>
            <person name="Pangilinan J."/>
            <person name="Ruiz-Duenas F.J."/>
            <person name="Barrasa J.M."/>
            <person name="Sanchez-Garcia M."/>
            <person name="Camarero S."/>
            <person name="Miyauchi S."/>
            <person name="Serrano A."/>
            <person name="Linde D."/>
            <person name="Babiker R."/>
            <person name="Drula E."/>
            <person name="Ayuso-Fernandez I."/>
            <person name="Pacheco R."/>
            <person name="Padilla G."/>
            <person name="Ferreira P."/>
            <person name="Barriuso J."/>
            <person name="Kellner H."/>
            <person name="Castanera R."/>
            <person name="Alfaro M."/>
            <person name="Ramirez L."/>
            <person name="Pisabarro A.G."/>
            <person name="Kuo A."/>
            <person name="Tritt A."/>
            <person name="Lipzen A."/>
            <person name="He G."/>
            <person name="Yan M."/>
            <person name="Ng V."/>
            <person name="Cullen D."/>
            <person name="Martin F."/>
            <person name="Rosso M.-N."/>
            <person name="Henrissat B."/>
            <person name="Hibbett D."/>
            <person name="Martinez A.T."/>
            <person name="Grigoriev I.V."/>
        </authorList>
    </citation>
    <scope>NUCLEOTIDE SEQUENCE</scope>
    <source>
        <strain evidence="1">MF-IS2</strain>
    </source>
</reference>
<dbReference type="EMBL" id="MU152074">
    <property type="protein sequence ID" value="KAF9441077.1"/>
    <property type="molecule type" value="Genomic_DNA"/>
</dbReference>
<dbReference type="OrthoDB" id="2669721at2759"/>
<evidence type="ECO:0000313" key="2">
    <source>
        <dbReference type="Proteomes" id="UP000807342"/>
    </source>
</evidence>
<name>A0A9P5WYZ0_9AGAR</name>
<dbReference type="Proteomes" id="UP000807342">
    <property type="component" value="Unassembled WGS sequence"/>
</dbReference>
<keyword evidence="2" id="KW-1185">Reference proteome</keyword>
<proteinExistence type="predicted"/>
<organism evidence="1 2">
    <name type="scientific">Macrolepiota fuliginosa MF-IS2</name>
    <dbReference type="NCBI Taxonomy" id="1400762"/>
    <lineage>
        <taxon>Eukaryota</taxon>
        <taxon>Fungi</taxon>
        <taxon>Dikarya</taxon>
        <taxon>Basidiomycota</taxon>
        <taxon>Agaricomycotina</taxon>
        <taxon>Agaricomycetes</taxon>
        <taxon>Agaricomycetidae</taxon>
        <taxon>Agaricales</taxon>
        <taxon>Agaricineae</taxon>
        <taxon>Agaricaceae</taxon>
        <taxon>Macrolepiota</taxon>
    </lineage>
</organism>
<evidence type="ECO:0000313" key="1">
    <source>
        <dbReference type="EMBL" id="KAF9441077.1"/>
    </source>
</evidence>
<accession>A0A9P5WYZ0</accession>
<dbReference type="AlphaFoldDB" id="A0A9P5WYZ0"/>